<proteinExistence type="predicted"/>
<dbReference type="Proteomes" id="UP000766486">
    <property type="component" value="Unassembled WGS sequence"/>
</dbReference>
<keyword evidence="2" id="KW-0862">Zinc</keyword>
<evidence type="ECO:0000256" key="1">
    <source>
        <dbReference type="ARBA" id="ARBA00022723"/>
    </source>
</evidence>
<protein>
    <recommendedName>
        <fullName evidence="6">Zn(2)-C6 fungal-type domain-containing protein</fullName>
    </recommendedName>
</protein>
<dbReference type="PANTHER" id="PTHR47660:SF7">
    <property type="entry name" value="TRANSCRIPTION FACTOR WITH C2H2 AND ZN(2)-CYS(6) DNA BINDING DOMAIN (EUROFUNG)"/>
    <property type="match status" value="1"/>
</dbReference>
<keyword evidence="8" id="KW-1185">Reference proteome</keyword>
<feature type="domain" description="Zn(2)-C6 fungal-type" evidence="6">
    <location>
        <begin position="95"/>
        <end position="124"/>
    </location>
</feature>
<dbReference type="CDD" id="cd00067">
    <property type="entry name" value="GAL4"/>
    <property type="match status" value="1"/>
</dbReference>
<evidence type="ECO:0000313" key="8">
    <source>
        <dbReference type="Proteomes" id="UP000766486"/>
    </source>
</evidence>
<keyword evidence="5" id="KW-0539">Nucleus</keyword>
<organism evidence="7 8">
    <name type="scientific">Bionectria ochroleuca</name>
    <name type="common">Gliocladium roseum</name>
    <dbReference type="NCBI Taxonomy" id="29856"/>
    <lineage>
        <taxon>Eukaryota</taxon>
        <taxon>Fungi</taxon>
        <taxon>Dikarya</taxon>
        <taxon>Ascomycota</taxon>
        <taxon>Pezizomycotina</taxon>
        <taxon>Sordariomycetes</taxon>
        <taxon>Hypocreomycetidae</taxon>
        <taxon>Hypocreales</taxon>
        <taxon>Bionectriaceae</taxon>
        <taxon>Clonostachys</taxon>
    </lineage>
</organism>
<accession>A0ABY6UR50</accession>
<reference evidence="7 8" key="1">
    <citation type="submission" date="2019-06" db="EMBL/GenBank/DDBJ databases">
        <authorList>
            <person name="Broberg M."/>
        </authorList>
    </citation>
    <scope>NUCLEOTIDE SEQUENCE [LARGE SCALE GENOMIC DNA]</scope>
</reference>
<dbReference type="EMBL" id="CABFNS010000851">
    <property type="protein sequence ID" value="VUC32454.1"/>
    <property type="molecule type" value="Genomic_DNA"/>
</dbReference>
<dbReference type="InterPro" id="IPR001138">
    <property type="entry name" value="Zn2Cys6_DnaBD"/>
</dbReference>
<evidence type="ECO:0000256" key="5">
    <source>
        <dbReference type="ARBA" id="ARBA00023242"/>
    </source>
</evidence>
<keyword evidence="3" id="KW-0805">Transcription regulation</keyword>
<dbReference type="PANTHER" id="PTHR47660">
    <property type="entry name" value="TRANSCRIPTION FACTOR WITH C2H2 AND ZN(2)-CYS(6) DNA BINDING DOMAIN (EUROFUNG)-RELATED-RELATED"/>
    <property type="match status" value="1"/>
</dbReference>
<evidence type="ECO:0000313" key="7">
    <source>
        <dbReference type="EMBL" id="VUC32454.1"/>
    </source>
</evidence>
<keyword evidence="1" id="KW-0479">Metal-binding</keyword>
<comment type="caution">
    <text evidence="7">The sequence shown here is derived from an EMBL/GenBank/DDBJ whole genome shotgun (WGS) entry which is preliminary data.</text>
</comment>
<dbReference type="CDD" id="cd12148">
    <property type="entry name" value="fungal_TF_MHR"/>
    <property type="match status" value="1"/>
</dbReference>
<evidence type="ECO:0000256" key="2">
    <source>
        <dbReference type="ARBA" id="ARBA00022833"/>
    </source>
</evidence>
<evidence type="ECO:0000259" key="6">
    <source>
        <dbReference type="PROSITE" id="PS50048"/>
    </source>
</evidence>
<evidence type="ECO:0000256" key="3">
    <source>
        <dbReference type="ARBA" id="ARBA00023015"/>
    </source>
</evidence>
<gene>
    <name evidence="7" type="ORF">CLO192961_LOCUS328697</name>
</gene>
<keyword evidence="4" id="KW-0804">Transcription</keyword>
<name>A0ABY6UR50_BIOOC</name>
<sequence length="721" mass="80735">TWMPTVRDILATVARVSFAKSTYEDTRPRTASASMSARSANAPLLEGKQIISSIQNYRILRSKYVSRNIPSSDLLKRHLSTHTASEQGPLRTVQACDACYENKTRCDGGERCSLCTKRGITCIISRGRPSNHKAGPVEEEDAIASGNAGGIHEVNYIQECRDTSVKQRSFFGEETSHFTGDGLARAGMSRILELLQVASACRDTPTLSVSNHVNQWISLCTEAYFGPFHDRWPLIHAPLFDAAEDDLFLVSTVVVIGSILRDKDSTARELALEVHSQLHDYCIKLLTAPQQGDLKDSVWPYETYQLALLNVVAAIEFGKPSAIRNANRLLSFIIISMREYNILNAKSVEHHQSKHFPGNFSPWILMGRDRWRWQACVILQLDAYMSLLTSHPPILRPKELDFGLLATYTLRNSHGIDVFFQRVPFEPKDRQRTRISDVAQDPRALPISPLVEDIQVGLSGVVSRLWTWRQNVQLSSTPSPIGDEDRLQIENTLNEWENKICQLFALLQSPEINPQAVSFLLHAYTGIEEPGTEGWEGPVVARISDLLFDVSMFYYCLGLHLFTEVPITHHISVRPTEDDETRTRLLQWASSSSARQAVCFAVRALQTCERTFAQRSQSNVVLNPMTKLCLTTACIIFHAWVTSPHQTCTCHLGHGATTPNVDLNDKEVRQQWISMGGPISVEGTSLCSCVSHVWVTRFTSVLACDPRIWEFSIGGLSNIVS</sequence>
<dbReference type="InterPro" id="IPR036864">
    <property type="entry name" value="Zn2-C6_fun-type_DNA-bd_sf"/>
</dbReference>
<dbReference type="SUPFAM" id="SSF57701">
    <property type="entry name" value="Zn2/Cys6 DNA-binding domain"/>
    <property type="match status" value="1"/>
</dbReference>
<dbReference type="SMART" id="SM00066">
    <property type="entry name" value="GAL4"/>
    <property type="match status" value="1"/>
</dbReference>
<dbReference type="Pfam" id="PF00172">
    <property type="entry name" value="Zn_clus"/>
    <property type="match status" value="1"/>
</dbReference>
<feature type="non-terminal residue" evidence="7">
    <location>
        <position position="1"/>
    </location>
</feature>
<dbReference type="Gene3D" id="4.10.240.10">
    <property type="entry name" value="Zn(2)-C6 fungal-type DNA-binding domain"/>
    <property type="match status" value="1"/>
</dbReference>
<evidence type="ECO:0000256" key="4">
    <source>
        <dbReference type="ARBA" id="ARBA00023163"/>
    </source>
</evidence>
<dbReference type="PROSITE" id="PS50048">
    <property type="entry name" value="ZN2_CY6_FUNGAL_2"/>
    <property type="match status" value="1"/>
</dbReference>